<evidence type="ECO:0000256" key="1">
    <source>
        <dbReference type="SAM" id="MobiDB-lite"/>
    </source>
</evidence>
<dbReference type="EMBL" id="CP060713">
    <property type="protein sequence ID" value="QNN51290.1"/>
    <property type="molecule type" value="Genomic_DNA"/>
</dbReference>
<feature type="transmembrane region" description="Helical" evidence="2">
    <location>
        <begin position="89"/>
        <end position="111"/>
    </location>
</feature>
<feature type="transmembrane region" description="Helical" evidence="2">
    <location>
        <begin position="43"/>
        <end position="69"/>
    </location>
</feature>
<dbReference type="KEGG" id="nmes:H9L09_11690"/>
<evidence type="ECO:0000313" key="4">
    <source>
        <dbReference type="Proteomes" id="UP000515947"/>
    </source>
</evidence>
<organism evidence="3 4">
    <name type="scientific">Nocardioides mesophilus</name>
    <dbReference type="NCBI Taxonomy" id="433659"/>
    <lineage>
        <taxon>Bacteria</taxon>
        <taxon>Bacillati</taxon>
        <taxon>Actinomycetota</taxon>
        <taxon>Actinomycetes</taxon>
        <taxon>Propionibacteriales</taxon>
        <taxon>Nocardioidaceae</taxon>
        <taxon>Nocardioides</taxon>
    </lineage>
</organism>
<feature type="transmembrane region" description="Helical" evidence="2">
    <location>
        <begin position="165"/>
        <end position="187"/>
    </location>
</feature>
<keyword evidence="2" id="KW-0472">Membrane</keyword>
<sequence>MSHTEPIREETREESRVERTRADYPSERRDEARDKFGGINTGACFFGWLVAMAVAILLTSILGALVAAIGSNADISQTEAQRSAGTVGLTAGIVLVVVLLLAYYTGGYVAGRMSRFDGAKQGLGVWLIGLVVTIVAVVAGAAFGSQYNILDRVSLPRIPIPTDQLTTGGIITAVVIVLGTLLLAMLGGKVGHRYHDRVDRAAYR</sequence>
<keyword evidence="2" id="KW-1133">Transmembrane helix</keyword>
<dbReference type="AlphaFoldDB" id="A0A7G9R6R5"/>
<feature type="transmembrane region" description="Helical" evidence="2">
    <location>
        <begin position="123"/>
        <end position="145"/>
    </location>
</feature>
<dbReference type="Proteomes" id="UP000515947">
    <property type="component" value="Chromosome"/>
</dbReference>
<evidence type="ECO:0000256" key="2">
    <source>
        <dbReference type="SAM" id="Phobius"/>
    </source>
</evidence>
<keyword evidence="4" id="KW-1185">Reference proteome</keyword>
<evidence type="ECO:0000313" key="3">
    <source>
        <dbReference type="EMBL" id="QNN51290.1"/>
    </source>
</evidence>
<dbReference type="RefSeq" id="WP_187577130.1">
    <property type="nucleotide sequence ID" value="NZ_CP060713.1"/>
</dbReference>
<reference evidence="3 4" key="1">
    <citation type="submission" date="2020-08" db="EMBL/GenBank/DDBJ databases">
        <title>Genome sequence of Nocardioides mesophilus KACC 16243T.</title>
        <authorList>
            <person name="Hyun D.-W."/>
            <person name="Bae J.-W."/>
        </authorList>
    </citation>
    <scope>NUCLEOTIDE SEQUENCE [LARGE SCALE GENOMIC DNA]</scope>
    <source>
        <strain evidence="3 4">KACC 16243</strain>
    </source>
</reference>
<feature type="region of interest" description="Disordered" evidence="1">
    <location>
        <begin position="1"/>
        <end position="28"/>
    </location>
</feature>
<proteinExistence type="predicted"/>
<keyword evidence="2" id="KW-0812">Transmembrane</keyword>
<accession>A0A7G9R6R5</accession>
<name>A0A7G9R6R5_9ACTN</name>
<protein>
    <submittedName>
        <fullName evidence="3">Uncharacterized protein</fullName>
    </submittedName>
</protein>
<gene>
    <name evidence="3" type="ORF">H9L09_11690</name>
</gene>